<evidence type="ECO:0000313" key="2">
    <source>
        <dbReference type="Proteomes" id="UP000838686"/>
    </source>
</evidence>
<comment type="caution">
    <text evidence="1">The sequence shown here is derived from an EMBL/GenBank/DDBJ whole genome shotgun (WGS) entry which is preliminary data.</text>
</comment>
<dbReference type="Proteomes" id="UP000838686">
    <property type="component" value="Unassembled WGS sequence"/>
</dbReference>
<protein>
    <submittedName>
        <fullName evidence="1">Uncharacterized protein</fullName>
    </submittedName>
</protein>
<name>A0ABN8GN76_9BACL</name>
<reference evidence="1" key="1">
    <citation type="submission" date="2022-01" db="EMBL/GenBank/DDBJ databases">
        <authorList>
            <person name="Criscuolo A."/>
        </authorList>
    </citation>
    <scope>NUCLEOTIDE SEQUENCE</scope>
    <source>
        <strain evidence="1">CIP111893</strain>
    </source>
</reference>
<keyword evidence="2" id="KW-1185">Reference proteome</keyword>
<dbReference type="RefSeq" id="WP_236343309.1">
    <property type="nucleotide sequence ID" value="NZ_CAKMMF010000015.1"/>
</dbReference>
<gene>
    <name evidence="1" type="ORF">PAECIP111893_02944</name>
</gene>
<accession>A0ABN8GN76</accession>
<organism evidence="1 2">
    <name type="scientific">Paenibacillus plantiphilus</name>
    <dbReference type="NCBI Taxonomy" id="2905650"/>
    <lineage>
        <taxon>Bacteria</taxon>
        <taxon>Bacillati</taxon>
        <taxon>Bacillota</taxon>
        <taxon>Bacilli</taxon>
        <taxon>Bacillales</taxon>
        <taxon>Paenibacillaceae</taxon>
        <taxon>Paenibacillus</taxon>
    </lineage>
</organism>
<proteinExistence type="predicted"/>
<dbReference type="EMBL" id="CAKMMF010000015">
    <property type="protein sequence ID" value="CAH1208957.1"/>
    <property type="molecule type" value="Genomic_DNA"/>
</dbReference>
<sequence>MTIQFIDMRISQQANTDASPTAIPVAATPLVFGDIGLQTGGVSVANHGLVRVQLNGYAKVVVGPQFGTVTIHVYRNAVLIFETVYGAADSLDNQAFGFSTVDFPPAAVVATGQIQYTAEIFTAAANPGTTVGARNFSGTAVAGNFTG</sequence>
<evidence type="ECO:0000313" key="1">
    <source>
        <dbReference type="EMBL" id="CAH1208957.1"/>
    </source>
</evidence>